<dbReference type="GO" id="GO:0003725">
    <property type="term" value="F:double-stranded RNA binding"/>
    <property type="evidence" value="ECO:0007669"/>
    <property type="project" value="TreeGrafter"/>
</dbReference>
<dbReference type="InterPro" id="IPR036265">
    <property type="entry name" value="HIT-like_sf"/>
</dbReference>
<protein>
    <recommendedName>
        <fullName evidence="1">Aprataxin C2HE/C2H2/C2HC zinc finger domain-containing protein</fullName>
    </recommendedName>
</protein>
<evidence type="ECO:0000313" key="3">
    <source>
        <dbReference type="Proteomes" id="UP000237144"/>
    </source>
</evidence>
<comment type="caution">
    <text evidence="2">The sequence shown here is derived from an EMBL/GenBank/DDBJ whole genome shotgun (WGS) entry which is preliminary data.</text>
</comment>
<organism evidence="2 3">
    <name type="scientific">Rhodotorula taiwanensis</name>
    <dbReference type="NCBI Taxonomy" id="741276"/>
    <lineage>
        <taxon>Eukaryota</taxon>
        <taxon>Fungi</taxon>
        <taxon>Dikarya</taxon>
        <taxon>Basidiomycota</taxon>
        <taxon>Pucciniomycotina</taxon>
        <taxon>Microbotryomycetes</taxon>
        <taxon>Sporidiobolales</taxon>
        <taxon>Sporidiobolaceae</taxon>
        <taxon>Rhodotorula</taxon>
    </lineage>
</organism>
<dbReference type="GO" id="GO:0000012">
    <property type="term" value="P:single strand break repair"/>
    <property type="evidence" value="ECO:0007669"/>
    <property type="project" value="TreeGrafter"/>
</dbReference>
<dbReference type="PANTHER" id="PTHR12486:SF4">
    <property type="entry name" value="APRATAXIN"/>
    <property type="match status" value="1"/>
</dbReference>
<dbReference type="Gene3D" id="3.30.428.10">
    <property type="entry name" value="HIT-like"/>
    <property type="match status" value="1"/>
</dbReference>
<dbReference type="AlphaFoldDB" id="A0A2S5BEN9"/>
<evidence type="ECO:0000313" key="2">
    <source>
        <dbReference type="EMBL" id="POY75221.1"/>
    </source>
</evidence>
<dbReference type="STRING" id="741276.A0A2S5BEN9"/>
<feature type="domain" description="Aprataxin C2HE/C2H2/C2HC zinc finger" evidence="1">
    <location>
        <begin position="145"/>
        <end position="204"/>
    </location>
</feature>
<dbReference type="EMBL" id="PJQD01000019">
    <property type="protein sequence ID" value="POY75221.1"/>
    <property type="molecule type" value="Genomic_DNA"/>
</dbReference>
<dbReference type="GO" id="GO:0030983">
    <property type="term" value="F:mismatched DNA binding"/>
    <property type="evidence" value="ECO:0007669"/>
    <property type="project" value="TreeGrafter"/>
</dbReference>
<dbReference type="GO" id="GO:0033699">
    <property type="term" value="F:DNA 5'-adenosine monophosphate hydrolase activity"/>
    <property type="evidence" value="ECO:0007669"/>
    <property type="project" value="TreeGrafter"/>
</dbReference>
<dbReference type="OrthoDB" id="3512845at2759"/>
<evidence type="ECO:0000259" key="1">
    <source>
        <dbReference type="Pfam" id="PF16278"/>
    </source>
</evidence>
<proteinExistence type="predicted"/>
<dbReference type="GO" id="GO:0005634">
    <property type="term" value="C:nucleus"/>
    <property type="evidence" value="ECO:0007669"/>
    <property type="project" value="TreeGrafter"/>
</dbReference>
<name>A0A2S5BEN9_9BASI</name>
<reference evidence="2 3" key="1">
    <citation type="journal article" date="2018" name="Front. Microbiol.">
        <title>Prospects for Fungal Bioremediation of Acidic Radioactive Waste Sites: Characterization and Genome Sequence of Rhodotorula taiwanensis MD1149.</title>
        <authorList>
            <person name="Tkavc R."/>
            <person name="Matrosova V.Y."/>
            <person name="Grichenko O.E."/>
            <person name="Gostincar C."/>
            <person name="Volpe R.P."/>
            <person name="Klimenkova P."/>
            <person name="Gaidamakova E.K."/>
            <person name="Zhou C.E."/>
            <person name="Stewart B.J."/>
            <person name="Lyman M.G."/>
            <person name="Malfatti S.A."/>
            <person name="Rubinfeld B."/>
            <person name="Courtot M."/>
            <person name="Singh J."/>
            <person name="Dalgard C.L."/>
            <person name="Hamilton T."/>
            <person name="Frey K.G."/>
            <person name="Gunde-Cimerman N."/>
            <person name="Dugan L."/>
            <person name="Daly M.J."/>
        </authorList>
    </citation>
    <scope>NUCLEOTIDE SEQUENCE [LARGE SCALE GENOMIC DNA]</scope>
    <source>
        <strain evidence="2 3">MD1149</strain>
    </source>
</reference>
<dbReference type="GO" id="GO:0003697">
    <property type="term" value="F:single-stranded DNA binding"/>
    <property type="evidence" value="ECO:0007669"/>
    <property type="project" value="TreeGrafter"/>
</dbReference>
<dbReference type="PANTHER" id="PTHR12486">
    <property type="entry name" value="APRATAXIN-RELATED"/>
    <property type="match status" value="1"/>
</dbReference>
<sequence length="214" mass="24972">MSWLKVLENYAKLKDPQKELPAGVWVTSDEHTTTIFDGFEKAKYHLLILPRHPFRLEDGSILPLKSLESLSHLAKSPHALQVLRALQKQADEVQEMIRDEMEKEEGFAWDVESMRHVHLHVISTDFVSPKLKNKKHWNSFRPDLGYFLQLSDVIAALERGQSPFDRTPKEYEELLKAELVSSYPPHQTFATLPKLKDHLEDEWRSLRRIAKKEP</sequence>
<accession>A0A2S5BEN9</accession>
<dbReference type="SUPFAM" id="SSF54197">
    <property type="entry name" value="HIT-like"/>
    <property type="match status" value="1"/>
</dbReference>
<dbReference type="GO" id="GO:1990165">
    <property type="term" value="F:single-strand break-containing DNA binding"/>
    <property type="evidence" value="ECO:0007669"/>
    <property type="project" value="TreeGrafter"/>
</dbReference>
<dbReference type="Proteomes" id="UP000237144">
    <property type="component" value="Unassembled WGS sequence"/>
</dbReference>
<dbReference type="InterPro" id="IPR032566">
    <property type="entry name" value="Znf-C2HE"/>
</dbReference>
<keyword evidence="3" id="KW-1185">Reference proteome</keyword>
<dbReference type="Pfam" id="PF11969">
    <property type="entry name" value="DcpS_C"/>
    <property type="match status" value="1"/>
</dbReference>
<gene>
    <name evidence="2" type="ORF">BMF94_1853</name>
</gene>
<dbReference type="Pfam" id="PF16278">
    <property type="entry name" value="zf-C2HE"/>
    <property type="match status" value="1"/>
</dbReference>